<dbReference type="GO" id="GO:0050265">
    <property type="term" value="F:RNA uridylyltransferase activity"/>
    <property type="evidence" value="ECO:0007669"/>
    <property type="project" value="TreeGrafter"/>
</dbReference>
<dbReference type="PANTHER" id="PTHR12271">
    <property type="entry name" value="POLY A POLYMERASE CID PAP -RELATED"/>
    <property type="match status" value="1"/>
</dbReference>
<dbReference type="Gene3D" id="3.30.460.10">
    <property type="entry name" value="Beta Polymerase, domain 2"/>
    <property type="match status" value="1"/>
</dbReference>
<dbReference type="Pfam" id="PF22600">
    <property type="entry name" value="MTPAP-like_central"/>
    <property type="match status" value="1"/>
</dbReference>
<reference evidence="2 5" key="3">
    <citation type="submission" date="2019-12" db="EMBL/GenBank/DDBJ databases">
        <title>Chromosome-level assembly of the Caenorhabditis remanei genome.</title>
        <authorList>
            <person name="Teterina A.A."/>
            <person name="Willis J.H."/>
            <person name="Phillips P.C."/>
        </authorList>
    </citation>
    <scope>NUCLEOTIDE SEQUENCE [LARGE SCALE GENOMIC DNA]</scope>
    <source>
        <strain evidence="2 5">PX506</strain>
        <tissue evidence="2">Whole organism</tissue>
    </source>
</reference>
<dbReference type="Proteomes" id="UP000483820">
    <property type="component" value="Chromosome X"/>
</dbReference>
<dbReference type="InterPro" id="IPR054708">
    <property type="entry name" value="MTPAP-like_central"/>
</dbReference>
<protein>
    <recommendedName>
        <fullName evidence="1">Poly(A) RNA polymerase mitochondrial-like central palm domain-containing protein</fullName>
    </recommendedName>
</protein>
<dbReference type="Proteomes" id="UP000216624">
    <property type="component" value="Unassembled WGS sequence"/>
</dbReference>
<gene>
    <name evidence="3" type="ORF">FL82_22506</name>
    <name evidence="2" type="ORF">GCK72_022643</name>
</gene>
<organism evidence="3 4">
    <name type="scientific">Caenorhabditis remanei</name>
    <name type="common">Caenorhabditis vulgaris</name>
    <dbReference type="NCBI Taxonomy" id="31234"/>
    <lineage>
        <taxon>Eukaryota</taxon>
        <taxon>Metazoa</taxon>
        <taxon>Ecdysozoa</taxon>
        <taxon>Nematoda</taxon>
        <taxon>Chromadorea</taxon>
        <taxon>Rhabditida</taxon>
        <taxon>Rhabditina</taxon>
        <taxon>Rhabditomorpha</taxon>
        <taxon>Rhabditoidea</taxon>
        <taxon>Rhabditidae</taxon>
        <taxon>Peloderinae</taxon>
        <taxon>Caenorhabditis</taxon>
    </lineage>
</organism>
<evidence type="ECO:0000259" key="1">
    <source>
        <dbReference type="Pfam" id="PF22600"/>
    </source>
</evidence>
<dbReference type="InterPro" id="IPR043519">
    <property type="entry name" value="NT_sf"/>
</dbReference>
<reference evidence="3" key="2">
    <citation type="submission" date="2017-08" db="EMBL/GenBank/DDBJ databases">
        <authorList>
            <person name="de Groot N.N."/>
        </authorList>
    </citation>
    <scope>NUCLEOTIDE SEQUENCE [LARGE SCALE GENOMIC DNA]</scope>
    <source>
        <strain evidence="3">PX439</strain>
    </source>
</reference>
<evidence type="ECO:0000313" key="5">
    <source>
        <dbReference type="Proteomes" id="UP000483820"/>
    </source>
</evidence>
<sequence>MSAPLLKSAKSKIEERLRAIGRPKDDISSDPNEPFVKKWDRSLEKFSNVIEKYYNDNRQSKEEFDKKKGILEEIEGYLAKNVFNKPISGIQYEIKAVVPFGSSASGLGMKEGDLDMTICVHPPLGKRRTEEIKERSNKILSEIYKKIKSGKMLKGRKMKDMSRIDGARVPIINGLVDDVELDISISMTVLVSAQYLASKFIDAYEKYNRKFILLAAYVKYWSKTKKTDENEDYYKTVSE</sequence>
<dbReference type="EMBL" id="NMWX01000049">
    <property type="protein sequence ID" value="OZF88647.1"/>
    <property type="molecule type" value="Genomic_DNA"/>
</dbReference>
<reference evidence="4" key="1">
    <citation type="submission" date="2017-08" db="EMBL/GenBank/DDBJ databases">
        <authorList>
            <person name="Fierst J.L."/>
        </authorList>
    </citation>
    <scope>NUCLEOTIDE SEQUENCE [LARGE SCALE GENOMIC DNA]</scope>
    <source>
        <strain evidence="4">PX439</strain>
    </source>
</reference>
<feature type="domain" description="Poly(A) RNA polymerase mitochondrial-like central palm" evidence="1">
    <location>
        <begin position="47"/>
        <end position="188"/>
    </location>
</feature>
<dbReference type="AlphaFoldDB" id="A0A260ZSQ6"/>
<keyword evidence="4" id="KW-1185">Reference proteome</keyword>
<comment type="caution">
    <text evidence="3">The sequence shown here is derived from an EMBL/GenBank/DDBJ whole genome shotgun (WGS) entry which is preliminary data.</text>
</comment>
<evidence type="ECO:0000313" key="3">
    <source>
        <dbReference type="EMBL" id="OZF88647.1"/>
    </source>
</evidence>
<accession>A0A260ZSQ6</accession>
<evidence type="ECO:0000313" key="4">
    <source>
        <dbReference type="Proteomes" id="UP000216624"/>
    </source>
</evidence>
<dbReference type="SUPFAM" id="SSF81301">
    <property type="entry name" value="Nucleotidyltransferase"/>
    <property type="match status" value="1"/>
</dbReference>
<dbReference type="PANTHER" id="PTHR12271:SF39">
    <property type="entry name" value="PAP-ASSOCIATED DOMAIN-CONTAINING PROTEIN"/>
    <property type="match status" value="1"/>
</dbReference>
<name>A0A260ZSQ6_CAERE</name>
<proteinExistence type="predicted"/>
<dbReference type="EMBL" id="WUAV01000006">
    <property type="protein sequence ID" value="KAF1746190.1"/>
    <property type="molecule type" value="Genomic_DNA"/>
</dbReference>
<dbReference type="GO" id="GO:0031123">
    <property type="term" value="P:RNA 3'-end processing"/>
    <property type="evidence" value="ECO:0007669"/>
    <property type="project" value="TreeGrafter"/>
</dbReference>
<feature type="non-terminal residue" evidence="3">
    <location>
        <position position="1"/>
    </location>
</feature>
<evidence type="ECO:0000313" key="2">
    <source>
        <dbReference type="EMBL" id="KAF1746190.1"/>
    </source>
</evidence>